<dbReference type="PATRIC" id="fig|1004151.3.peg.3595"/>
<sequence>MIFLLIFLTFMPVTMVLEISLLNDAPKREQFNFIAVVLFPDAMLFILLVPSVNDAIRMARVEELLDAGKVIEPFNDLVLFISINGG</sequence>
<dbReference type="EMBL" id="AYSJ01000014">
    <property type="protein sequence ID" value="ETS30359.1"/>
    <property type="molecule type" value="Genomic_DNA"/>
</dbReference>
<comment type="caution">
    <text evidence="2">The sequence shown here is derived from an EMBL/GenBank/DDBJ whole genome shotgun (WGS) entry which is preliminary data.</text>
</comment>
<name>W3V5N6_9GAMM</name>
<evidence type="ECO:0000313" key="3">
    <source>
        <dbReference type="Proteomes" id="UP000018957"/>
    </source>
</evidence>
<dbReference type="AlphaFoldDB" id="W3V5N6"/>
<proteinExistence type="predicted"/>
<dbReference type="Proteomes" id="UP000018957">
    <property type="component" value="Unassembled WGS sequence"/>
</dbReference>
<keyword evidence="3" id="KW-1185">Reference proteome</keyword>
<keyword evidence="1" id="KW-1133">Transmembrane helix</keyword>
<evidence type="ECO:0000313" key="2">
    <source>
        <dbReference type="EMBL" id="ETS30359.1"/>
    </source>
</evidence>
<protein>
    <submittedName>
        <fullName evidence="2">Uncharacterized protein</fullName>
    </submittedName>
</protein>
<feature type="transmembrane region" description="Helical" evidence="1">
    <location>
        <begin position="31"/>
        <end position="50"/>
    </location>
</feature>
<evidence type="ECO:0000256" key="1">
    <source>
        <dbReference type="SAM" id="Phobius"/>
    </source>
</evidence>
<reference evidence="2 3" key="1">
    <citation type="submission" date="2013-11" db="EMBL/GenBank/DDBJ databases">
        <title>Elucidation of the Photorhabdus temperata genome and generation of transposon mutant library to identify motility mutants.</title>
        <authorList>
            <person name="Hurst S.G.IV."/>
            <person name="Micheals B."/>
            <person name="Abebe-Akele F."/>
            <person name="Rowedder H."/>
            <person name="Bullock H."/>
            <person name="Jackobeck R."/>
            <person name="Janicki E."/>
            <person name="Tisa L.S."/>
        </authorList>
    </citation>
    <scope>NUCLEOTIDE SEQUENCE [LARGE SCALE GENOMIC DNA]</scope>
    <source>
        <strain evidence="2 3">NC19</strain>
    </source>
</reference>
<gene>
    <name evidence="2" type="ORF">PTE_03704</name>
</gene>
<keyword evidence="1" id="KW-0812">Transmembrane</keyword>
<accession>W3V5N6</accession>
<organism evidence="2 3">
    <name type="scientific">Photorhabdus khanii NC19</name>
    <dbReference type="NCBI Taxonomy" id="1004151"/>
    <lineage>
        <taxon>Bacteria</taxon>
        <taxon>Pseudomonadati</taxon>
        <taxon>Pseudomonadota</taxon>
        <taxon>Gammaproteobacteria</taxon>
        <taxon>Enterobacterales</taxon>
        <taxon>Morganellaceae</taxon>
        <taxon>Photorhabdus</taxon>
    </lineage>
</organism>
<keyword evidence="1" id="KW-0472">Membrane</keyword>